<dbReference type="Proteomes" id="UP000255103">
    <property type="component" value="Unassembled WGS sequence"/>
</dbReference>
<dbReference type="CDD" id="cd17278">
    <property type="entry name" value="RMtype1_S_LdeBORF1052P-TRD2-CR2"/>
    <property type="match status" value="1"/>
</dbReference>
<dbReference type="SUPFAM" id="SSF116734">
    <property type="entry name" value="DNA methylase specificity domain"/>
    <property type="match status" value="2"/>
</dbReference>
<dbReference type="GO" id="GO:0003677">
    <property type="term" value="F:DNA binding"/>
    <property type="evidence" value="ECO:0007669"/>
    <property type="project" value="UniProtKB-KW"/>
</dbReference>
<feature type="domain" description="Type I restriction modification DNA specificity" evidence="4">
    <location>
        <begin position="225"/>
        <end position="350"/>
    </location>
</feature>
<evidence type="ECO:0000256" key="2">
    <source>
        <dbReference type="ARBA" id="ARBA00022747"/>
    </source>
</evidence>
<dbReference type="Pfam" id="PF01420">
    <property type="entry name" value="Methylase_S"/>
    <property type="match status" value="2"/>
</dbReference>
<accession>A0A377JX75</accession>
<dbReference type="InterPro" id="IPR000055">
    <property type="entry name" value="Restrct_endonuc_typeI_TRD"/>
</dbReference>
<dbReference type="GO" id="GO:0009307">
    <property type="term" value="P:DNA restriction-modification system"/>
    <property type="evidence" value="ECO:0007669"/>
    <property type="project" value="UniProtKB-KW"/>
</dbReference>
<dbReference type="PANTHER" id="PTHR30408:SF12">
    <property type="entry name" value="TYPE I RESTRICTION ENZYME MJAVIII SPECIFICITY SUBUNIT"/>
    <property type="match status" value="1"/>
</dbReference>
<keyword evidence="2" id="KW-0680">Restriction system</keyword>
<proteinExistence type="inferred from homology"/>
<organism evidence="5 6">
    <name type="scientific">Helicobacter cinaedi</name>
    <dbReference type="NCBI Taxonomy" id="213"/>
    <lineage>
        <taxon>Bacteria</taxon>
        <taxon>Pseudomonadati</taxon>
        <taxon>Campylobacterota</taxon>
        <taxon>Epsilonproteobacteria</taxon>
        <taxon>Campylobacterales</taxon>
        <taxon>Helicobacteraceae</taxon>
        <taxon>Helicobacter</taxon>
    </lineage>
</organism>
<gene>
    <name evidence="5" type="primary">hsdS</name>
    <name evidence="5" type="ORF">NCTC12219_01691</name>
</gene>
<keyword evidence="3" id="KW-0238">DNA-binding</keyword>
<dbReference type="REBASE" id="431962">
    <property type="entry name" value="S2.Hci12219II"/>
</dbReference>
<evidence type="ECO:0000313" key="6">
    <source>
        <dbReference type="Proteomes" id="UP000255103"/>
    </source>
</evidence>
<dbReference type="InterPro" id="IPR052021">
    <property type="entry name" value="Type-I_RS_S_subunit"/>
</dbReference>
<feature type="domain" description="Type I restriction modification DNA specificity" evidence="4">
    <location>
        <begin position="21"/>
        <end position="207"/>
    </location>
</feature>
<sequence length="392" mass="45128">MKSFDLESLSLQSFLQSLHKEQWQEVRLGEVAEIVNGYAFKSKEFLNIQQRDSLPIIKIKNVANGDVNLNDVVFYPYSKQLEKFLIKYGDILVSLTGNHPQAQSQVVGQISKYKYKQFALLNQRVAKIVTKDAEQDFLYYLLKTNKIHNILASHSSGSANQANISSKDIENLTIPLPPLTIQQKIAEILSSFDDKIDLLHRQNKTLESLALTLFRHYFIDNPKRDEWELGKLGDYVKIASGKPLEKRFYNENGCYEILGANGAVGKTNKFLCDEKLIYTGRVGTLGKIFLIDYPRKVWLSDNTLIFRTNDSSLYFVYFLLQDLKLENYDVGSTQPLIRQGDLLQIHIRKPNNILILEFNKQAKMYFEKTSHNAKQIQNLQAMRDMLLKAIFA</sequence>
<dbReference type="AlphaFoldDB" id="A0A377JX75"/>
<evidence type="ECO:0000313" key="5">
    <source>
        <dbReference type="EMBL" id="STP11792.1"/>
    </source>
</evidence>
<dbReference type="EMBL" id="UGHX01000001">
    <property type="protein sequence ID" value="STP11792.1"/>
    <property type="molecule type" value="Genomic_DNA"/>
</dbReference>
<dbReference type="Gene3D" id="3.90.220.20">
    <property type="entry name" value="DNA methylase specificity domains"/>
    <property type="match status" value="2"/>
</dbReference>
<dbReference type="RefSeq" id="WP_115722290.1">
    <property type="nucleotide sequence ID" value="NZ_UGHX01000001.1"/>
</dbReference>
<protein>
    <submittedName>
        <fullName evidence="5">Putative type I restriction-modification system</fullName>
    </submittedName>
</protein>
<dbReference type="InterPro" id="IPR044946">
    <property type="entry name" value="Restrct_endonuc_typeI_TRD_sf"/>
</dbReference>
<evidence type="ECO:0000259" key="4">
    <source>
        <dbReference type="Pfam" id="PF01420"/>
    </source>
</evidence>
<evidence type="ECO:0000256" key="1">
    <source>
        <dbReference type="ARBA" id="ARBA00010923"/>
    </source>
</evidence>
<dbReference type="PANTHER" id="PTHR30408">
    <property type="entry name" value="TYPE-1 RESTRICTION ENZYME ECOKI SPECIFICITY PROTEIN"/>
    <property type="match status" value="1"/>
</dbReference>
<name>A0A377JX75_9HELI</name>
<comment type="similarity">
    <text evidence="1">Belongs to the type-I restriction system S methylase family.</text>
</comment>
<evidence type="ECO:0000256" key="3">
    <source>
        <dbReference type="ARBA" id="ARBA00023125"/>
    </source>
</evidence>
<reference evidence="5 6" key="1">
    <citation type="submission" date="2018-06" db="EMBL/GenBank/DDBJ databases">
        <authorList>
            <consortium name="Pathogen Informatics"/>
            <person name="Doyle S."/>
        </authorList>
    </citation>
    <scope>NUCLEOTIDE SEQUENCE [LARGE SCALE GENOMIC DNA]</scope>
    <source>
        <strain evidence="5 6">NCTC12219</strain>
    </source>
</reference>